<name>A0A165YIT0_9AGAM</name>
<keyword evidence="2" id="KW-0472">Membrane</keyword>
<sequence>MSRSQSPEFSQSPMDRDSSPPYGPSHMDRNSSPPYGYSPVHGKFKPGDRLGNVQRHQETHHVETIPSASELLLQEWWLSCLHTLKPTSRTSRLRRHSLGYWSQEDNPGYTDFQLPSNQFITLEITISSKLAWITLGFCLLFALMVSVAVTALHPTATSLGSSRLDLPNANNVRTECPYGFSAMRGRKDEI</sequence>
<keyword evidence="4" id="KW-1185">Reference proteome</keyword>
<feature type="compositionally biased region" description="Polar residues" evidence="1">
    <location>
        <begin position="1"/>
        <end position="13"/>
    </location>
</feature>
<dbReference type="Proteomes" id="UP000076798">
    <property type="component" value="Unassembled WGS sequence"/>
</dbReference>
<evidence type="ECO:0000256" key="2">
    <source>
        <dbReference type="SAM" id="Phobius"/>
    </source>
</evidence>
<dbReference type="AlphaFoldDB" id="A0A165YIT0"/>
<reference evidence="3 4" key="1">
    <citation type="journal article" date="2016" name="Mol. Biol. Evol.">
        <title>Comparative Genomics of Early-Diverging Mushroom-Forming Fungi Provides Insights into the Origins of Lignocellulose Decay Capabilities.</title>
        <authorList>
            <person name="Nagy L.G."/>
            <person name="Riley R."/>
            <person name="Tritt A."/>
            <person name="Adam C."/>
            <person name="Daum C."/>
            <person name="Floudas D."/>
            <person name="Sun H."/>
            <person name="Yadav J.S."/>
            <person name="Pangilinan J."/>
            <person name="Larsson K.H."/>
            <person name="Matsuura K."/>
            <person name="Barry K."/>
            <person name="Labutti K."/>
            <person name="Kuo R."/>
            <person name="Ohm R.A."/>
            <person name="Bhattacharya S.S."/>
            <person name="Shirouzu T."/>
            <person name="Yoshinaga Y."/>
            <person name="Martin F.M."/>
            <person name="Grigoriev I.V."/>
            <person name="Hibbett D.S."/>
        </authorList>
    </citation>
    <scope>NUCLEOTIDE SEQUENCE [LARGE SCALE GENOMIC DNA]</scope>
    <source>
        <strain evidence="3 4">HHB10207 ss-3</strain>
    </source>
</reference>
<keyword evidence="2" id="KW-0812">Transmembrane</keyword>
<dbReference type="EMBL" id="KV428251">
    <property type="protein sequence ID" value="KZT33293.1"/>
    <property type="molecule type" value="Genomic_DNA"/>
</dbReference>
<feature type="region of interest" description="Disordered" evidence="1">
    <location>
        <begin position="1"/>
        <end position="61"/>
    </location>
</feature>
<feature type="transmembrane region" description="Helical" evidence="2">
    <location>
        <begin position="130"/>
        <end position="152"/>
    </location>
</feature>
<proteinExistence type="predicted"/>
<protein>
    <submittedName>
        <fullName evidence="3">Uncharacterized protein</fullName>
    </submittedName>
</protein>
<keyword evidence="2" id="KW-1133">Transmembrane helix</keyword>
<evidence type="ECO:0000313" key="3">
    <source>
        <dbReference type="EMBL" id="KZT33293.1"/>
    </source>
</evidence>
<gene>
    <name evidence="3" type="ORF">SISSUDRAFT_1066252</name>
</gene>
<evidence type="ECO:0000313" key="4">
    <source>
        <dbReference type="Proteomes" id="UP000076798"/>
    </source>
</evidence>
<organism evidence="3 4">
    <name type="scientific">Sistotremastrum suecicum HHB10207 ss-3</name>
    <dbReference type="NCBI Taxonomy" id="1314776"/>
    <lineage>
        <taxon>Eukaryota</taxon>
        <taxon>Fungi</taxon>
        <taxon>Dikarya</taxon>
        <taxon>Basidiomycota</taxon>
        <taxon>Agaricomycotina</taxon>
        <taxon>Agaricomycetes</taxon>
        <taxon>Sistotremastrales</taxon>
        <taxon>Sistotremastraceae</taxon>
        <taxon>Sistotremastrum</taxon>
    </lineage>
</organism>
<evidence type="ECO:0000256" key="1">
    <source>
        <dbReference type="SAM" id="MobiDB-lite"/>
    </source>
</evidence>
<accession>A0A165YIT0</accession>